<gene>
    <name evidence="1" type="ORF">SFRICE_027610</name>
</gene>
<protein>
    <submittedName>
        <fullName evidence="1">SFRICE_027610</fullName>
    </submittedName>
</protein>
<evidence type="ECO:0000313" key="1">
    <source>
        <dbReference type="EMBL" id="SOQ54138.1"/>
    </source>
</evidence>
<name>A0A2H1WM85_SPOFR</name>
<accession>A0A2H1WM85</accession>
<dbReference type="AlphaFoldDB" id="A0A2H1WM85"/>
<proteinExistence type="predicted"/>
<organism evidence="1">
    <name type="scientific">Spodoptera frugiperda</name>
    <name type="common">Fall armyworm</name>
    <dbReference type="NCBI Taxonomy" id="7108"/>
    <lineage>
        <taxon>Eukaryota</taxon>
        <taxon>Metazoa</taxon>
        <taxon>Ecdysozoa</taxon>
        <taxon>Arthropoda</taxon>
        <taxon>Hexapoda</taxon>
        <taxon>Insecta</taxon>
        <taxon>Pterygota</taxon>
        <taxon>Neoptera</taxon>
        <taxon>Endopterygota</taxon>
        <taxon>Lepidoptera</taxon>
        <taxon>Glossata</taxon>
        <taxon>Ditrysia</taxon>
        <taxon>Noctuoidea</taxon>
        <taxon>Noctuidae</taxon>
        <taxon>Amphipyrinae</taxon>
        <taxon>Spodoptera</taxon>
    </lineage>
</organism>
<dbReference type="EMBL" id="ODYU01009597">
    <property type="protein sequence ID" value="SOQ54138.1"/>
    <property type="molecule type" value="Genomic_DNA"/>
</dbReference>
<sequence length="76" mass="8262">MGRLDRSDTTTSQKDDVKQRLRCLSLFPNNPYIPNPQKAGNAVVTPLVFRVSVGGDDCSPSGDPTARLPAYTIKTI</sequence>
<reference evidence="1" key="1">
    <citation type="submission" date="2016-07" db="EMBL/GenBank/DDBJ databases">
        <authorList>
            <person name="Bretaudeau A."/>
        </authorList>
    </citation>
    <scope>NUCLEOTIDE SEQUENCE</scope>
    <source>
        <strain evidence="1">Rice</strain>
        <tissue evidence="1">Whole body</tissue>
    </source>
</reference>